<evidence type="ECO:0000256" key="7">
    <source>
        <dbReference type="ARBA" id="ARBA00093797"/>
    </source>
</evidence>
<dbReference type="AlphaFoldDB" id="K8E0T2"/>
<dbReference type="EMBL" id="CAOS01000013">
    <property type="protein sequence ID" value="CCO09155.1"/>
    <property type="molecule type" value="Genomic_DNA"/>
</dbReference>
<evidence type="ECO:0000256" key="6">
    <source>
        <dbReference type="ARBA" id="ARBA00093785"/>
    </source>
</evidence>
<evidence type="ECO:0000256" key="4">
    <source>
        <dbReference type="ARBA" id="ARBA00023186"/>
    </source>
</evidence>
<evidence type="ECO:0000313" key="8">
    <source>
        <dbReference type="EMBL" id="CCO09155.1"/>
    </source>
</evidence>
<proteinExistence type="inferred from homology"/>
<accession>K8E0T2</accession>
<dbReference type="RefSeq" id="WP_008413015.1">
    <property type="nucleotide sequence ID" value="NZ_CAOS01000013.1"/>
</dbReference>
<comment type="caution">
    <text evidence="8">The sequence shown here is derived from an EMBL/GenBank/DDBJ whole genome shotgun (WGS) entry which is preliminary data.</text>
</comment>
<dbReference type="Pfam" id="PF05400">
    <property type="entry name" value="FliT"/>
    <property type="match status" value="1"/>
</dbReference>
<comment type="function">
    <text evidence="5">May act as an export chaperone for the filament capping protein FliD.</text>
</comment>
<organism evidence="8 9">
    <name type="scientific">Desulforamulus hydrothermalis Lam5 = DSM 18033</name>
    <dbReference type="NCBI Taxonomy" id="1121428"/>
    <lineage>
        <taxon>Bacteria</taxon>
        <taxon>Bacillati</taxon>
        <taxon>Bacillota</taxon>
        <taxon>Clostridia</taxon>
        <taxon>Eubacteriales</taxon>
        <taxon>Peptococcaceae</taxon>
        <taxon>Desulforamulus</taxon>
    </lineage>
</organism>
<evidence type="ECO:0000256" key="2">
    <source>
        <dbReference type="ARBA" id="ARBA00022490"/>
    </source>
</evidence>
<evidence type="ECO:0000256" key="1">
    <source>
        <dbReference type="ARBA" id="ARBA00004514"/>
    </source>
</evidence>
<evidence type="ECO:0000313" key="9">
    <source>
        <dbReference type="Proteomes" id="UP000009315"/>
    </source>
</evidence>
<protein>
    <recommendedName>
        <fullName evidence="7">Flagellar protein FliT</fullName>
    </recommendedName>
</protein>
<keyword evidence="9" id="KW-1185">Reference proteome</keyword>
<reference evidence="8 9" key="1">
    <citation type="journal article" date="2013" name="Genome Announc.">
        <title>Genome Sequence of the Sulfate-Reducing Bacterium Desulfotomaculum hydrothermale Lam5(T).</title>
        <authorList>
            <person name="Amin O."/>
            <person name="Fardeau M.L."/>
            <person name="Valette O."/>
            <person name="Hirschler-Rea A."/>
            <person name="Barbe V."/>
            <person name="Medigue C."/>
            <person name="Vacherie B."/>
            <person name="Ollivier B."/>
            <person name="Bertin P.N."/>
            <person name="Dolla A."/>
        </authorList>
    </citation>
    <scope>NUCLEOTIDE SEQUENCE [LARGE SCALE GENOMIC DNA]</scope>
    <source>
        <strain evidence="9">Lam5 / DSM 18033</strain>
    </source>
</reference>
<dbReference type="Proteomes" id="UP000009315">
    <property type="component" value="Unassembled WGS sequence"/>
</dbReference>
<comment type="subcellular location">
    <subcellularLocation>
        <location evidence="1">Cytoplasm</location>
        <location evidence="1">Cytosol</location>
    </subcellularLocation>
</comment>
<keyword evidence="2" id="KW-0963">Cytoplasm</keyword>
<comment type="similarity">
    <text evidence="6">Belongs to the bacillales FliT family.</text>
</comment>
<gene>
    <name evidence="8" type="ORF">DESHY_60327</name>
</gene>
<keyword evidence="4" id="KW-0143">Chaperone</keyword>
<dbReference type="STRING" id="1121428.DESHY_60327"/>
<evidence type="ECO:0000256" key="5">
    <source>
        <dbReference type="ARBA" id="ARBA00093765"/>
    </source>
</evidence>
<evidence type="ECO:0000256" key="3">
    <source>
        <dbReference type="ARBA" id="ARBA00022795"/>
    </source>
</evidence>
<keyword evidence="3" id="KW-1005">Bacterial flagellum biogenesis</keyword>
<dbReference type="InterPro" id="IPR008622">
    <property type="entry name" value="FliT"/>
</dbReference>
<dbReference type="Gene3D" id="1.20.58.380">
    <property type="entry name" value="Flagellar protein flit"/>
    <property type="match status" value="1"/>
</dbReference>
<name>K8E0T2_9FIRM</name>
<sequence length="135" mass="15068">MQPAELYNQKKQRLEQILALTRQLAVVLEQDEPDQLAELLAARQRLMDQVDRLDRDISLLAGVSGNPLPAETPAHINSLLQQIIELDEANKTRLVRELTVVRQKLKELSGGKAVRQAYGMAPVPGSCGCFIDKKK</sequence>